<keyword evidence="2" id="KW-1185">Reference proteome</keyword>
<sequence>MRAYCEYQHDFSRRVYALFEKYKARDKTTEGITKFLEEMQIIRESRWITGSEFPKRMPTTRRRVTEAPGRETPNGRTGVSEARALLDEQDSYIAFAMRCAQKAIHAHQKKQESKLRRAQGDFFAILLDKTSRVANFLIPAKSDLGTLGANSTRRDLGYGDSTSMLLAMLWRRSSPDGYDTSHASMKGATCYHAANRAYFGPYIC</sequence>
<dbReference type="EMBL" id="JXNT01000014">
    <property type="protein sequence ID" value="ODM15787.1"/>
    <property type="molecule type" value="Genomic_DNA"/>
</dbReference>
<accession>A0A1E3B4C5</accession>
<reference evidence="1 2" key="1">
    <citation type="journal article" date="2016" name="BMC Genomics">
        <title>Comparative genomic and transcriptomic analyses of the Fuzhuan brick tea-fermentation fungus Aspergillus cristatus.</title>
        <authorList>
            <person name="Ge Y."/>
            <person name="Wang Y."/>
            <person name="Liu Y."/>
            <person name="Tan Y."/>
            <person name="Ren X."/>
            <person name="Zhang X."/>
            <person name="Hyde K.D."/>
            <person name="Liu Y."/>
            <person name="Liu Z."/>
        </authorList>
    </citation>
    <scope>NUCLEOTIDE SEQUENCE [LARGE SCALE GENOMIC DNA]</scope>
    <source>
        <strain evidence="1 2">GZAAS20.1005</strain>
    </source>
</reference>
<dbReference type="VEuPathDB" id="FungiDB:SI65_08627"/>
<evidence type="ECO:0000313" key="2">
    <source>
        <dbReference type="Proteomes" id="UP000094569"/>
    </source>
</evidence>
<gene>
    <name evidence="1" type="ORF">SI65_08627</name>
</gene>
<protein>
    <submittedName>
        <fullName evidence="1">Uncharacterized protein</fullName>
    </submittedName>
</protein>
<dbReference type="AlphaFoldDB" id="A0A1E3B4C5"/>
<dbReference type="Proteomes" id="UP000094569">
    <property type="component" value="Unassembled WGS sequence"/>
</dbReference>
<comment type="caution">
    <text evidence="1">The sequence shown here is derived from an EMBL/GenBank/DDBJ whole genome shotgun (WGS) entry which is preliminary data.</text>
</comment>
<evidence type="ECO:0000313" key="1">
    <source>
        <dbReference type="EMBL" id="ODM15787.1"/>
    </source>
</evidence>
<proteinExistence type="predicted"/>
<name>A0A1E3B4C5_ASPCR</name>
<organism evidence="1 2">
    <name type="scientific">Aspergillus cristatus</name>
    <name type="common">Chinese Fuzhuan brick tea-fermentation fungus</name>
    <name type="synonym">Eurotium cristatum</name>
    <dbReference type="NCBI Taxonomy" id="573508"/>
    <lineage>
        <taxon>Eukaryota</taxon>
        <taxon>Fungi</taxon>
        <taxon>Dikarya</taxon>
        <taxon>Ascomycota</taxon>
        <taxon>Pezizomycotina</taxon>
        <taxon>Eurotiomycetes</taxon>
        <taxon>Eurotiomycetidae</taxon>
        <taxon>Eurotiales</taxon>
        <taxon>Aspergillaceae</taxon>
        <taxon>Aspergillus</taxon>
        <taxon>Aspergillus subgen. Aspergillus</taxon>
    </lineage>
</organism>